<sequence length="76" mass="8940">MYIFIYLLFNVYMCNSYTYVQNTITTHHFLYILFIQIYTTTTTTTTTSVIYIIHKYNTGISHSTCNNKLTTSLDCI</sequence>
<proteinExistence type="predicted"/>
<evidence type="ECO:0000313" key="1">
    <source>
        <dbReference type="EMBL" id="JAW15755.1"/>
    </source>
</evidence>
<name>A0A224XT78_9HEMI</name>
<reference evidence="1" key="1">
    <citation type="journal article" date="2018" name="PLoS Negl. Trop. Dis.">
        <title>An insight into the salivary gland and fat body transcriptome of Panstrongylus lignarius (Hemiptera: Heteroptera), the main vector of Chagas disease in Peru.</title>
        <authorList>
            <person name="Nevoa J.C."/>
            <person name="Mendes M.T."/>
            <person name="da Silva M.V."/>
            <person name="Soares S.C."/>
            <person name="Oliveira C.J.F."/>
            <person name="Ribeiro J.M.C."/>
        </authorList>
    </citation>
    <scope>NUCLEOTIDE SEQUENCE</scope>
</reference>
<protein>
    <submittedName>
        <fullName evidence="1">Uncharacterized protein</fullName>
    </submittedName>
</protein>
<dbReference type="AlphaFoldDB" id="A0A224XT78"/>
<dbReference type="EMBL" id="GFTR01000671">
    <property type="protein sequence ID" value="JAW15755.1"/>
    <property type="molecule type" value="Transcribed_RNA"/>
</dbReference>
<organism evidence="1">
    <name type="scientific">Panstrongylus lignarius</name>
    <dbReference type="NCBI Taxonomy" id="156445"/>
    <lineage>
        <taxon>Eukaryota</taxon>
        <taxon>Metazoa</taxon>
        <taxon>Ecdysozoa</taxon>
        <taxon>Arthropoda</taxon>
        <taxon>Hexapoda</taxon>
        <taxon>Insecta</taxon>
        <taxon>Pterygota</taxon>
        <taxon>Neoptera</taxon>
        <taxon>Paraneoptera</taxon>
        <taxon>Hemiptera</taxon>
        <taxon>Heteroptera</taxon>
        <taxon>Panheteroptera</taxon>
        <taxon>Cimicomorpha</taxon>
        <taxon>Reduviidae</taxon>
        <taxon>Triatominae</taxon>
        <taxon>Panstrongylus</taxon>
    </lineage>
</organism>
<accession>A0A224XT78</accession>